<dbReference type="InParanoid" id="A0A1X2H1S3"/>
<keyword evidence="3" id="KW-1185">Reference proteome</keyword>
<evidence type="ECO:0000313" key="2">
    <source>
        <dbReference type="EMBL" id="ORY90961.1"/>
    </source>
</evidence>
<sequence length="128" mass="14458">MPFSALFSRKRAPRREHHMAKSFGTPGAPYGEVLWHTGSNSIPLDGSLNFLRAQKFARSVCCGISRHRQKCRVQDNLCLIFSVIESDSSTLPFRPAYLPHMFDLQYKPISGQLQIPFGSSCSSWVVLR</sequence>
<accession>A0A1X2H1S3</accession>
<dbReference type="Proteomes" id="UP000242180">
    <property type="component" value="Unassembled WGS sequence"/>
</dbReference>
<evidence type="ECO:0000256" key="1">
    <source>
        <dbReference type="SAM" id="MobiDB-lite"/>
    </source>
</evidence>
<evidence type="ECO:0000313" key="3">
    <source>
        <dbReference type="Proteomes" id="UP000242180"/>
    </source>
</evidence>
<organism evidence="2 3">
    <name type="scientific">Syncephalastrum racemosum</name>
    <name type="common">Filamentous fungus</name>
    <dbReference type="NCBI Taxonomy" id="13706"/>
    <lineage>
        <taxon>Eukaryota</taxon>
        <taxon>Fungi</taxon>
        <taxon>Fungi incertae sedis</taxon>
        <taxon>Mucoromycota</taxon>
        <taxon>Mucoromycotina</taxon>
        <taxon>Mucoromycetes</taxon>
        <taxon>Mucorales</taxon>
        <taxon>Syncephalastraceae</taxon>
        <taxon>Syncephalastrum</taxon>
    </lineage>
</organism>
<gene>
    <name evidence="2" type="ORF">BCR43DRAFT_91313</name>
</gene>
<name>A0A1X2H1S3_SYNRA</name>
<protein>
    <submittedName>
        <fullName evidence="2">Uncharacterized protein</fullName>
    </submittedName>
</protein>
<feature type="region of interest" description="Disordered" evidence="1">
    <location>
        <begin position="1"/>
        <end position="24"/>
    </location>
</feature>
<dbReference type="AlphaFoldDB" id="A0A1X2H1S3"/>
<proteinExistence type="predicted"/>
<dbReference type="EMBL" id="MCGN01000011">
    <property type="protein sequence ID" value="ORY90961.1"/>
    <property type="molecule type" value="Genomic_DNA"/>
</dbReference>
<feature type="compositionally biased region" description="Basic residues" evidence="1">
    <location>
        <begin position="8"/>
        <end position="20"/>
    </location>
</feature>
<reference evidence="2 3" key="1">
    <citation type="submission" date="2016-07" db="EMBL/GenBank/DDBJ databases">
        <title>Pervasive Adenine N6-methylation of Active Genes in Fungi.</title>
        <authorList>
            <consortium name="DOE Joint Genome Institute"/>
            <person name="Mondo S.J."/>
            <person name="Dannebaum R.O."/>
            <person name="Kuo R.C."/>
            <person name="Labutti K."/>
            <person name="Haridas S."/>
            <person name="Kuo A."/>
            <person name="Salamov A."/>
            <person name="Ahrendt S.R."/>
            <person name="Lipzen A."/>
            <person name="Sullivan W."/>
            <person name="Andreopoulos W.B."/>
            <person name="Clum A."/>
            <person name="Lindquist E."/>
            <person name="Daum C."/>
            <person name="Ramamoorthy G.K."/>
            <person name="Gryganskyi A."/>
            <person name="Culley D."/>
            <person name="Magnuson J.K."/>
            <person name="James T.Y."/>
            <person name="O'Malley M.A."/>
            <person name="Stajich J.E."/>
            <person name="Spatafora J.W."/>
            <person name="Visel A."/>
            <person name="Grigoriev I.V."/>
        </authorList>
    </citation>
    <scope>NUCLEOTIDE SEQUENCE [LARGE SCALE GENOMIC DNA]</scope>
    <source>
        <strain evidence="2 3">NRRL 2496</strain>
    </source>
</reference>
<comment type="caution">
    <text evidence="2">The sequence shown here is derived from an EMBL/GenBank/DDBJ whole genome shotgun (WGS) entry which is preliminary data.</text>
</comment>